<sequence length="270" mass="28402">MRTTPTPDIGGMVNRGQDRLRRRNTMRRGLAAAAVLLVAGGVYGVTQIGGNDPDADVASGPSEPSESAAVPPDWADTNGGPTAPGTYRTFVGFDADSEVIEADLTVEGANWAGSNYPVAYAGERFAGIGAYQVESVAGGSGCLDEGKVTGAANEPQQLARQLARLPRSEVVQPPAATEAFGHNTIHLRSRIDAACGASIYRVVETPVGGRGISYFNVSPKGPRFVVVDFWVVDFNGTTVVVDMFRTEDAPRDLLDQAAAARESITFVEAE</sequence>
<dbReference type="AlphaFoldDB" id="A0A2T8F4W8"/>
<reference evidence="2 3" key="1">
    <citation type="submission" date="2018-04" db="EMBL/GenBank/DDBJ databases">
        <title>Genome of Nocardioides gansuensis WSJ-1.</title>
        <authorList>
            <person name="Wu S."/>
            <person name="Wang G."/>
        </authorList>
    </citation>
    <scope>NUCLEOTIDE SEQUENCE [LARGE SCALE GENOMIC DNA]</scope>
    <source>
        <strain evidence="2 3">WSJ-1</strain>
    </source>
</reference>
<feature type="compositionally biased region" description="Low complexity" evidence="1">
    <location>
        <begin position="57"/>
        <end position="72"/>
    </location>
</feature>
<gene>
    <name evidence="2" type="ORF">DDE18_21655</name>
</gene>
<dbReference type="RefSeq" id="WP_116574503.1">
    <property type="nucleotide sequence ID" value="NZ_QDGZ01000014.1"/>
</dbReference>
<comment type="caution">
    <text evidence="2">The sequence shown here is derived from an EMBL/GenBank/DDBJ whole genome shotgun (WGS) entry which is preliminary data.</text>
</comment>
<dbReference type="EMBL" id="QDGZ01000014">
    <property type="protein sequence ID" value="PVG80751.1"/>
    <property type="molecule type" value="Genomic_DNA"/>
</dbReference>
<dbReference type="Proteomes" id="UP000246018">
    <property type="component" value="Unassembled WGS sequence"/>
</dbReference>
<dbReference type="OrthoDB" id="3787443at2"/>
<accession>A0A2T8F4W8</accession>
<evidence type="ECO:0000313" key="2">
    <source>
        <dbReference type="EMBL" id="PVG80751.1"/>
    </source>
</evidence>
<feature type="region of interest" description="Disordered" evidence="1">
    <location>
        <begin position="52"/>
        <end position="83"/>
    </location>
</feature>
<evidence type="ECO:0000313" key="3">
    <source>
        <dbReference type="Proteomes" id="UP000246018"/>
    </source>
</evidence>
<evidence type="ECO:0000256" key="1">
    <source>
        <dbReference type="SAM" id="MobiDB-lite"/>
    </source>
</evidence>
<protein>
    <submittedName>
        <fullName evidence="2">Uncharacterized protein</fullName>
    </submittedName>
</protein>
<proteinExistence type="predicted"/>
<organism evidence="2 3">
    <name type="scientific">Nocardioides gansuensis</name>
    <dbReference type="NCBI Taxonomy" id="2138300"/>
    <lineage>
        <taxon>Bacteria</taxon>
        <taxon>Bacillati</taxon>
        <taxon>Actinomycetota</taxon>
        <taxon>Actinomycetes</taxon>
        <taxon>Propionibacteriales</taxon>
        <taxon>Nocardioidaceae</taxon>
        <taxon>Nocardioides</taxon>
    </lineage>
</organism>
<keyword evidence="3" id="KW-1185">Reference proteome</keyword>
<name>A0A2T8F4W8_9ACTN</name>